<feature type="transmembrane region" description="Helical" evidence="2">
    <location>
        <begin position="20"/>
        <end position="41"/>
    </location>
</feature>
<dbReference type="HOGENOM" id="CLU_125547_0_0_1"/>
<evidence type="ECO:0008006" key="5">
    <source>
        <dbReference type="Google" id="ProtNLM"/>
    </source>
</evidence>
<accession>C5M7J6</accession>
<dbReference type="GO" id="GO:0016192">
    <property type="term" value="P:vesicle-mediated transport"/>
    <property type="evidence" value="ECO:0007669"/>
    <property type="project" value="TreeGrafter"/>
</dbReference>
<dbReference type="RefSeq" id="XP_002547521.1">
    <property type="nucleotide sequence ID" value="XM_002547475.1"/>
</dbReference>
<dbReference type="EMBL" id="GG692396">
    <property type="protein sequence ID" value="EER34966.1"/>
    <property type="molecule type" value="Genomic_DNA"/>
</dbReference>
<dbReference type="AlphaFoldDB" id="C5M7J6"/>
<dbReference type="GeneID" id="8300091"/>
<dbReference type="PANTHER" id="PTHR28187:SF1">
    <property type="entry name" value="PROTEIN RCR1-RELATED"/>
    <property type="match status" value="1"/>
</dbReference>
<dbReference type="KEGG" id="ctp:CTRG_01828"/>
<dbReference type="PANTHER" id="PTHR28187">
    <property type="entry name" value="PROTEIN RCR1-RELATED"/>
    <property type="match status" value="1"/>
</dbReference>
<keyword evidence="2" id="KW-0812">Transmembrane</keyword>
<sequence>MYLFNKYCIEYVHLQKRDASYGIGTGLILAAFIVAALIVFASAKRKQNARNFVQQQQQQQEETTISQSHGQTNHSSGTEVRSPPIAHLSNRDENPNDYVPPYSATPDEKNDLGYYDQEGKFHPSTGNSRLVSPPPLLYTR</sequence>
<feature type="compositionally biased region" description="Basic and acidic residues" evidence="1">
    <location>
        <begin position="106"/>
        <end position="121"/>
    </location>
</feature>
<name>C5M7J6_CANTT</name>
<keyword evidence="4" id="KW-1185">Reference proteome</keyword>
<dbReference type="InterPro" id="IPR020999">
    <property type="entry name" value="Chitin_synth_reg_RCR"/>
</dbReference>
<organism evidence="3 4">
    <name type="scientific">Candida tropicalis (strain ATCC MYA-3404 / T1)</name>
    <name type="common">Yeast</name>
    <dbReference type="NCBI Taxonomy" id="294747"/>
    <lineage>
        <taxon>Eukaryota</taxon>
        <taxon>Fungi</taxon>
        <taxon>Dikarya</taxon>
        <taxon>Ascomycota</taxon>
        <taxon>Saccharomycotina</taxon>
        <taxon>Pichiomycetes</taxon>
        <taxon>Debaryomycetaceae</taxon>
        <taxon>Candida/Lodderomyces clade</taxon>
        <taxon>Candida</taxon>
    </lineage>
</organism>
<protein>
    <recommendedName>
        <fullName evidence="5">Protein RCR2</fullName>
    </recommendedName>
</protein>
<feature type="compositionally biased region" description="Polar residues" evidence="1">
    <location>
        <begin position="61"/>
        <end position="79"/>
    </location>
</feature>
<gene>
    <name evidence="3" type="ORF">CTRG_01828</name>
</gene>
<dbReference type="OrthoDB" id="4088875at2759"/>
<proteinExistence type="predicted"/>
<evidence type="ECO:0000313" key="4">
    <source>
        <dbReference type="Proteomes" id="UP000002037"/>
    </source>
</evidence>
<evidence type="ECO:0000256" key="2">
    <source>
        <dbReference type="SAM" id="Phobius"/>
    </source>
</evidence>
<keyword evidence="2" id="KW-0472">Membrane</keyword>
<evidence type="ECO:0000313" key="3">
    <source>
        <dbReference type="EMBL" id="EER34966.1"/>
    </source>
</evidence>
<dbReference type="Proteomes" id="UP000002037">
    <property type="component" value="Unassembled WGS sequence"/>
</dbReference>
<feature type="region of interest" description="Disordered" evidence="1">
    <location>
        <begin position="49"/>
        <end position="140"/>
    </location>
</feature>
<reference evidence="3 4" key="1">
    <citation type="journal article" date="2009" name="Nature">
        <title>Evolution of pathogenicity and sexual reproduction in eight Candida genomes.</title>
        <authorList>
            <person name="Butler G."/>
            <person name="Rasmussen M.D."/>
            <person name="Lin M.F."/>
            <person name="Santos M.A."/>
            <person name="Sakthikumar S."/>
            <person name="Munro C.A."/>
            <person name="Rheinbay E."/>
            <person name="Grabherr M."/>
            <person name="Forche A."/>
            <person name="Reedy J.L."/>
            <person name="Agrafioti I."/>
            <person name="Arnaud M.B."/>
            <person name="Bates S."/>
            <person name="Brown A.J."/>
            <person name="Brunke S."/>
            <person name="Costanzo M.C."/>
            <person name="Fitzpatrick D.A."/>
            <person name="de Groot P.W."/>
            <person name="Harris D."/>
            <person name="Hoyer L.L."/>
            <person name="Hube B."/>
            <person name="Klis F.M."/>
            <person name="Kodira C."/>
            <person name="Lennard N."/>
            <person name="Logue M.E."/>
            <person name="Martin R."/>
            <person name="Neiman A.M."/>
            <person name="Nikolaou E."/>
            <person name="Quail M.A."/>
            <person name="Quinn J."/>
            <person name="Santos M.C."/>
            <person name="Schmitzberger F.F."/>
            <person name="Sherlock G."/>
            <person name="Shah P."/>
            <person name="Silverstein K.A."/>
            <person name="Skrzypek M.S."/>
            <person name="Soll D."/>
            <person name="Staggs R."/>
            <person name="Stansfield I."/>
            <person name="Stumpf M.P."/>
            <person name="Sudbery P.E."/>
            <person name="Srikantha T."/>
            <person name="Zeng Q."/>
            <person name="Berman J."/>
            <person name="Berriman M."/>
            <person name="Heitman J."/>
            <person name="Gow N.A."/>
            <person name="Lorenz M.C."/>
            <person name="Birren B.W."/>
            <person name="Kellis M."/>
            <person name="Cuomo C.A."/>
        </authorList>
    </citation>
    <scope>NUCLEOTIDE SEQUENCE [LARGE SCALE GENOMIC DNA]</scope>
    <source>
        <strain evidence="4">ATCC MYA-3404 / T1</strain>
    </source>
</reference>
<keyword evidence="2" id="KW-1133">Transmembrane helix</keyword>
<dbReference type="VEuPathDB" id="FungiDB:CTRG_01828"/>
<evidence type="ECO:0000256" key="1">
    <source>
        <dbReference type="SAM" id="MobiDB-lite"/>
    </source>
</evidence>